<dbReference type="EMBL" id="JACIEQ010000001">
    <property type="protein sequence ID" value="MBB4021292.1"/>
    <property type="molecule type" value="Genomic_DNA"/>
</dbReference>
<gene>
    <name evidence="6" type="ORF">GGR17_001083</name>
</gene>
<evidence type="ECO:0000256" key="1">
    <source>
        <dbReference type="ARBA" id="ARBA00022692"/>
    </source>
</evidence>
<keyword evidence="3 4" id="KW-0472">Membrane</keyword>
<dbReference type="PROSITE" id="PS51503">
    <property type="entry name" value="HIG1"/>
    <property type="match status" value="1"/>
</dbReference>
<name>A0A840CB62_9RHOB</name>
<organism evidence="6 7">
    <name type="scientific">Actibacterium naphthalenivorans</name>
    <dbReference type="NCBI Taxonomy" id="1614693"/>
    <lineage>
        <taxon>Bacteria</taxon>
        <taxon>Pseudomonadati</taxon>
        <taxon>Pseudomonadota</taxon>
        <taxon>Alphaproteobacteria</taxon>
        <taxon>Rhodobacterales</taxon>
        <taxon>Roseobacteraceae</taxon>
        <taxon>Actibacterium</taxon>
    </lineage>
</organism>
<dbReference type="AlphaFoldDB" id="A0A840CB62"/>
<protein>
    <recommendedName>
        <fullName evidence="5">HIG1 domain-containing protein</fullName>
    </recommendedName>
</protein>
<evidence type="ECO:0000259" key="5">
    <source>
        <dbReference type="PROSITE" id="PS51503"/>
    </source>
</evidence>
<evidence type="ECO:0000256" key="4">
    <source>
        <dbReference type="SAM" id="Phobius"/>
    </source>
</evidence>
<sequence>MRMLQDPFFILVAVACLAVAAILLLGIGGFARGGAFNRMHANRIMRYRIIGQAVAVALILLFVYVRRM</sequence>
<evidence type="ECO:0000313" key="6">
    <source>
        <dbReference type="EMBL" id="MBB4021292.1"/>
    </source>
</evidence>
<dbReference type="Proteomes" id="UP000585681">
    <property type="component" value="Unassembled WGS sequence"/>
</dbReference>
<reference evidence="6" key="1">
    <citation type="submission" date="2020-08" db="EMBL/GenBank/DDBJ databases">
        <title>Genomic Encyclopedia of Type Strains, Phase IV (KMG-IV): sequencing the most valuable type-strain genomes for metagenomic binning, comparative biology and taxonomic classification.</title>
        <authorList>
            <person name="Goeker M."/>
        </authorList>
    </citation>
    <scope>NUCLEOTIDE SEQUENCE [LARGE SCALE GENOMIC DNA]</scope>
    <source>
        <strain evidence="6">DSM 105040</strain>
    </source>
</reference>
<dbReference type="NCBIfam" id="NF033233">
    <property type="entry name" value="twin_helix"/>
    <property type="match status" value="1"/>
</dbReference>
<keyword evidence="2 4" id="KW-1133">Transmembrane helix</keyword>
<comment type="caution">
    <text evidence="6">The sequence shown here is derived from an EMBL/GenBank/DDBJ whole genome shotgun (WGS) entry which is preliminary data.</text>
</comment>
<evidence type="ECO:0000256" key="2">
    <source>
        <dbReference type="ARBA" id="ARBA00022989"/>
    </source>
</evidence>
<keyword evidence="1 4" id="KW-0812">Transmembrane</keyword>
<evidence type="ECO:0000256" key="3">
    <source>
        <dbReference type="ARBA" id="ARBA00023136"/>
    </source>
</evidence>
<proteinExistence type="predicted"/>
<accession>A0A840CB62</accession>
<feature type="transmembrane region" description="Helical" evidence="4">
    <location>
        <begin position="47"/>
        <end position="65"/>
    </location>
</feature>
<evidence type="ECO:0000313" key="7">
    <source>
        <dbReference type="Proteomes" id="UP000585681"/>
    </source>
</evidence>
<feature type="domain" description="HIG1" evidence="5">
    <location>
        <begin position="1"/>
        <end position="68"/>
    </location>
</feature>
<dbReference type="Pfam" id="PF04588">
    <property type="entry name" value="HIG_1_N"/>
    <property type="match status" value="1"/>
</dbReference>
<keyword evidence="7" id="KW-1185">Reference proteome</keyword>
<dbReference type="InterPro" id="IPR007667">
    <property type="entry name" value="Hypoxia_induced_domain"/>
</dbReference>